<sequence length="307" mass="35064">MKNGVLNVSKEKGYTSHDVVAKLRGITHQKKIGHTGTLDPDATGVLPVCLGKATKLCDMLTDKDKVYEAVLLLGISTDTQDISGTVLKEQETADLDESQVEEAILSFRGSYDQIPPMYSALKVNGKKLYELAREGKTVERKPRRVTISEIEILSMELPRARIRVECSKGTYIRTLCQDIGEKLGVGGCMEELIRTRVERFRLEDARTLQEIQELSDQGRLQEILIPVDQMFSQYPGAVLKEKGAVLAYNGNPLELKWIREYEDGKRPAHDREWIRVYDHKQQFLGIYEYQQDKQRIKLIKNFYSPQE</sequence>
<dbReference type="Proteomes" id="UP000265643">
    <property type="component" value="Unassembled WGS sequence"/>
</dbReference>
<feature type="domain" description="Pseudouridine synthase II N-terminal" evidence="6">
    <location>
        <begin position="25"/>
        <end position="172"/>
    </location>
</feature>
<dbReference type="Gene3D" id="3.30.2350.10">
    <property type="entry name" value="Pseudouridine synthase"/>
    <property type="match status" value="1"/>
</dbReference>
<dbReference type="EC" id="5.4.99.25" evidence="5"/>
<gene>
    <name evidence="5 8" type="primary">truB</name>
    <name evidence="8" type="ORF">KGMB01110_01900</name>
</gene>
<dbReference type="InterPro" id="IPR014780">
    <property type="entry name" value="tRNA_psdUridine_synth_TruB"/>
</dbReference>
<protein>
    <recommendedName>
        <fullName evidence="5">tRNA pseudouridine synthase B</fullName>
        <ecNumber evidence="5">5.4.99.25</ecNumber>
    </recommendedName>
    <alternativeName>
        <fullName evidence="5">tRNA pseudouridine(55) synthase</fullName>
        <shortName evidence="5">Psi55 synthase</shortName>
    </alternativeName>
    <alternativeName>
        <fullName evidence="5">tRNA pseudouridylate synthase</fullName>
    </alternativeName>
    <alternativeName>
        <fullName evidence="5">tRNA-uridine isomerase</fullName>
    </alternativeName>
</protein>
<keyword evidence="4 5" id="KW-0413">Isomerase</keyword>
<keyword evidence="3 5" id="KW-0819">tRNA processing</keyword>
<feature type="domain" description="tRNA pseudouridylate synthase B C-terminal" evidence="7">
    <location>
        <begin position="173"/>
        <end position="231"/>
    </location>
</feature>
<evidence type="ECO:0000256" key="2">
    <source>
        <dbReference type="ARBA" id="ARBA00005642"/>
    </source>
</evidence>
<comment type="catalytic activity">
    <reaction evidence="1 5">
        <text>uridine(55) in tRNA = pseudouridine(55) in tRNA</text>
        <dbReference type="Rhea" id="RHEA:42532"/>
        <dbReference type="Rhea" id="RHEA-COMP:10101"/>
        <dbReference type="Rhea" id="RHEA-COMP:10102"/>
        <dbReference type="ChEBI" id="CHEBI:65314"/>
        <dbReference type="ChEBI" id="CHEBI:65315"/>
        <dbReference type="EC" id="5.4.99.25"/>
    </reaction>
</comment>
<dbReference type="Pfam" id="PF01509">
    <property type="entry name" value="TruB_N"/>
    <property type="match status" value="1"/>
</dbReference>
<dbReference type="RefSeq" id="WP_119297311.1">
    <property type="nucleotide sequence ID" value="NZ_BHGK01000001.1"/>
</dbReference>
<evidence type="ECO:0000259" key="6">
    <source>
        <dbReference type="Pfam" id="PF01509"/>
    </source>
</evidence>
<evidence type="ECO:0000256" key="1">
    <source>
        <dbReference type="ARBA" id="ARBA00000385"/>
    </source>
</evidence>
<dbReference type="PANTHER" id="PTHR13767:SF2">
    <property type="entry name" value="PSEUDOURIDYLATE SYNTHASE TRUB1"/>
    <property type="match status" value="1"/>
</dbReference>
<dbReference type="GO" id="GO:0003723">
    <property type="term" value="F:RNA binding"/>
    <property type="evidence" value="ECO:0007669"/>
    <property type="project" value="InterPro"/>
</dbReference>
<dbReference type="GO" id="GO:1990481">
    <property type="term" value="P:mRNA pseudouridine synthesis"/>
    <property type="evidence" value="ECO:0007669"/>
    <property type="project" value="TreeGrafter"/>
</dbReference>
<comment type="function">
    <text evidence="5">Responsible for synthesis of pseudouridine from uracil-55 in the psi GC loop of transfer RNAs.</text>
</comment>
<proteinExistence type="inferred from homology"/>
<reference evidence="9" key="1">
    <citation type="submission" date="2018-09" db="EMBL/GenBank/DDBJ databases">
        <title>Draft Genome Sequence of Mediterraneibacter sp. KCTC 15684.</title>
        <authorList>
            <person name="Kim J.S."/>
            <person name="Han K.I."/>
            <person name="Suh M.K."/>
            <person name="Lee K.C."/>
            <person name="Eom M.K."/>
            <person name="Lee J.H."/>
            <person name="Park S.H."/>
            <person name="Kang S.W."/>
            <person name="Park J.E."/>
            <person name="Oh B.S."/>
            <person name="Yu S.Y."/>
            <person name="Choi S.H."/>
            <person name="Lee D.H."/>
            <person name="Yoon H."/>
            <person name="Kim B."/>
            <person name="Yang S.J."/>
            <person name="Lee J.S."/>
        </authorList>
    </citation>
    <scope>NUCLEOTIDE SEQUENCE [LARGE SCALE GENOMIC DNA]</scope>
    <source>
        <strain evidence="9">KCTC 15684</strain>
    </source>
</reference>
<dbReference type="FunFam" id="3.30.2350.10:FF:000011">
    <property type="entry name" value="tRNA pseudouridine synthase B"/>
    <property type="match status" value="1"/>
</dbReference>
<accession>A0A391NX19</accession>
<evidence type="ECO:0000259" key="7">
    <source>
        <dbReference type="Pfam" id="PF16198"/>
    </source>
</evidence>
<evidence type="ECO:0000256" key="5">
    <source>
        <dbReference type="HAMAP-Rule" id="MF_01080"/>
    </source>
</evidence>
<dbReference type="GO" id="GO:0160148">
    <property type="term" value="F:tRNA pseudouridine(55) synthase activity"/>
    <property type="evidence" value="ECO:0007669"/>
    <property type="project" value="UniProtKB-EC"/>
</dbReference>
<comment type="caution">
    <text evidence="8">The sequence shown here is derived from an EMBL/GenBank/DDBJ whole genome shotgun (WGS) entry which is preliminary data.</text>
</comment>
<feature type="active site" description="Nucleophile" evidence="5">
    <location>
        <position position="39"/>
    </location>
</feature>
<comment type="similarity">
    <text evidence="2 5">Belongs to the pseudouridine synthase TruB family. Type 1 subfamily.</text>
</comment>
<dbReference type="AlphaFoldDB" id="A0A391NX19"/>
<dbReference type="InterPro" id="IPR032819">
    <property type="entry name" value="TruB_C"/>
</dbReference>
<dbReference type="PANTHER" id="PTHR13767">
    <property type="entry name" value="TRNA-PSEUDOURIDINE SYNTHASE"/>
    <property type="match status" value="1"/>
</dbReference>
<dbReference type="CDD" id="cd02573">
    <property type="entry name" value="PseudoU_synth_EcTruB"/>
    <property type="match status" value="1"/>
</dbReference>
<evidence type="ECO:0000313" key="8">
    <source>
        <dbReference type="EMBL" id="GCA65754.1"/>
    </source>
</evidence>
<evidence type="ECO:0000313" key="9">
    <source>
        <dbReference type="Proteomes" id="UP000265643"/>
    </source>
</evidence>
<keyword evidence="9" id="KW-1185">Reference proteome</keyword>
<name>A0A391NX19_9FIRM</name>
<dbReference type="GO" id="GO:0031119">
    <property type="term" value="P:tRNA pseudouridine synthesis"/>
    <property type="evidence" value="ECO:0007669"/>
    <property type="project" value="UniProtKB-UniRule"/>
</dbReference>
<dbReference type="InterPro" id="IPR002501">
    <property type="entry name" value="PsdUridine_synth_N"/>
</dbReference>
<evidence type="ECO:0000256" key="4">
    <source>
        <dbReference type="ARBA" id="ARBA00023235"/>
    </source>
</evidence>
<organism evidence="8 9">
    <name type="scientific">Mediterraneibacter butyricigenes</name>
    <dbReference type="NCBI Taxonomy" id="2316025"/>
    <lineage>
        <taxon>Bacteria</taxon>
        <taxon>Bacillati</taxon>
        <taxon>Bacillota</taxon>
        <taxon>Clostridia</taxon>
        <taxon>Lachnospirales</taxon>
        <taxon>Lachnospiraceae</taxon>
        <taxon>Mediterraneibacter</taxon>
    </lineage>
</organism>
<dbReference type="Pfam" id="PF16198">
    <property type="entry name" value="TruB_C_2"/>
    <property type="match status" value="1"/>
</dbReference>
<dbReference type="NCBIfam" id="TIGR00431">
    <property type="entry name" value="TruB"/>
    <property type="match status" value="1"/>
</dbReference>
<dbReference type="InterPro" id="IPR020103">
    <property type="entry name" value="PsdUridine_synth_cat_dom_sf"/>
</dbReference>
<dbReference type="EMBL" id="BHGK01000001">
    <property type="protein sequence ID" value="GCA65754.1"/>
    <property type="molecule type" value="Genomic_DNA"/>
</dbReference>
<dbReference type="HAMAP" id="MF_01080">
    <property type="entry name" value="TruB_bact"/>
    <property type="match status" value="1"/>
</dbReference>
<dbReference type="SUPFAM" id="SSF55120">
    <property type="entry name" value="Pseudouridine synthase"/>
    <property type="match status" value="1"/>
</dbReference>
<evidence type="ECO:0000256" key="3">
    <source>
        <dbReference type="ARBA" id="ARBA00022694"/>
    </source>
</evidence>